<keyword evidence="7" id="KW-0472">Membrane</keyword>
<dbReference type="InterPro" id="IPR011764">
    <property type="entry name" value="Biotin_carboxylation_dom"/>
</dbReference>
<dbReference type="FunFam" id="3.40.50.20:FF:000010">
    <property type="entry name" value="Propionyl-CoA carboxylase subunit alpha"/>
    <property type="match status" value="1"/>
</dbReference>
<dbReference type="InterPro" id="IPR011054">
    <property type="entry name" value="Rudment_hybrid_motif"/>
</dbReference>
<dbReference type="Gene3D" id="3.30.470.20">
    <property type="entry name" value="ATP-grasp fold, B domain"/>
    <property type="match status" value="1"/>
</dbReference>
<dbReference type="PROSITE" id="PS50975">
    <property type="entry name" value="ATP_GRASP"/>
    <property type="match status" value="1"/>
</dbReference>
<reference evidence="11" key="1">
    <citation type="journal article" date="2012" name="Proc. Natl. Acad. Sci. U.S.A.">
        <title>Antigenic diversity is generated by distinct evolutionary mechanisms in African trypanosome species.</title>
        <authorList>
            <person name="Jackson A.P."/>
            <person name="Berry A."/>
            <person name="Aslett M."/>
            <person name="Allison H.C."/>
            <person name="Burton P."/>
            <person name="Vavrova-Anderson J."/>
            <person name="Brown R."/>
            <person name="Browne H."/>
            <person name="Corton N."/>
            <person name="Hauser H."/>
            <person name="Gamble J."/>
            <person name="Gilderthorp R."/>
            <person name="Marcello L."/>
            <person name="McQuillan J."/>
            <person name="Otto T.D."/>
            <person name="Quail M.A."/>
            <person name="Sanders M.J."/>
            <person name="van Tonder A."/>
            <person name="Ginger M.L."/>
            <person name="Field M.C."/>
            <person name="Barry J.D."/>
            <person name="Hertz-Fowler C."/>
            <person name="Berriman M."/>
        </authorList>
    </citation>
    <scope>NUCLEOTIDE SEQUENCE</scope>
    <source>
        <strain evidence="11">Y486</strain>
    </source>
</reference>
<evidence type="ECO:0000313" key="11">
    <source>
        <dbReference type="EMBL" id="CCC47790.1"/>
    </source>
</evidence>
<dbReference type="InterPro" id="IPR050856">
    <property type="entry name" value="Biotin_carboxylase_complex"/>
</dbReference>
<dbReference type="GO" id="GO:0046872">
    <property type="term" value="F:metal ion binding"/>
    <property type="evidence" value="ECO:0007669"/>
    <property type="project" value="InterPro"/>
</dbReference>
<accession>G0TV03</accession>
<dbReference type="InterPro" id="IPR000089">
    <property type="entry name" value="Biotin_lipoyl"/>
</dbReference>
<keyword evidence="5" id="KW-0092">Biotin</keyword>
<dbReference type="PANTHER" id="PTHR18866:SF33">
    <property type="entry name" value="METHYLCROTONOYL-COA CARBOXYLASE SUBUNIT ALPHA, MITOCHONDRIAL-RELATED"/>
    <property type="match status" value="1"/>
</dbReference>
<gene>
    <name evidence="11" type="ORF">TVY486_0404580</name>
</gene>
<keyword evidence="2" id="KW-0436">Ligase</keyword>
<keyword evidence="3 6" id="KW-0547">Nucleotide-binding</keyword>
<dbReference type="SMART" id="SM00878">
    <property type="entry name" value="Biotin_carb_C"/>
    <property type="match status" value="1"/>
</dbReference>
<dbReference type="PROSITE" id="PS50968">
    <property type="entry name" value="BIOTINYL_LIPOYL"/>
    <property type="match status" value="1"/>
</dbReference>
<evidence type="ECO:0000259" key="10">
    <source>
        <dbReference type="PROSITE" id="PS50979"/>
    </source>
</evidence>
<keyword evidence="4 6" id="KW-0067">ATP-binding</keyword>
<evidence type="ECO:0000256" key="5">
    <source>
        <dbReference type="ARBA" id="ARBA00023267"/>
    </source>
</evidence>
<protein>
    <submittedName>
        <fullName evidence="11">Putative 3-methylcrotonyl-CoA carboxylase</fullName>
    </submittedName>
</protein>
<dbReference type="FunFam" id="3.30.470.20:FF:000028">
    <property type="entry name" value="Methylcrotonoyl-CoA carboxylase subunit alpha, mitochondrial"/>
    <property type="match status" value="1"/>
</dbReference>
<dbReference type="Pfam" id="PF02786">
    <property type="entry name" value="CPSase_L_D2"/>
    <property type="match status" value="1"/>
</dbReference>
<dbReference type="VEuPathDB" id="TriTrypDB:TvY486_0404580"/>
<dbReference type="Gene3D" id="2.40.50.100">
    <property type="match status" value="1"/>
</dbReference>
<dbReference type="InterPro" id="IPR005479">
    <property type="entry name" value="CPAse_ATP-bd"/>
</dbReference>
<evidence type="ECO:0000259" key="9">
    <source>
        <dbReference type="PROSITE" id="PS50975"/>
    </source>
</evidence>
<dbReference type="Pfam" id="PF00364">
    <property type="entry name" value="Biotin_lipoyl"/>
    <property type="match status" value="1"/>
</dbReference>
<evidence type="ECO:0000256" key="1">
    <source>
        <dbReference type="ARBA" id="ARBA00001953"/>
    </source>
</evidence>
<comment type="cofactor">
    <cofactor evidence="1">
        <name>biotin</name>
        <dbReference type="ChEBI" id="CHEBI:57586"/>
    </cofactor>
</comment>
<evidence type="ECO:0000259" key="8">
    <source>
        <dbReference type="PROSITE" id="PS50968"/>
    </source>
</evidence>
<evidence type="ECO:0000256" key="2">
    <source>
        <dbReference type="ARBA" id="ARBA00022598"/>
    </source>
</evidence>
<dbReference type="SUPFAM" id="SSF52440">
    <property type="entry name" value="PreATP-grasp domain"/>
    <property type="match status" value="1"/>
</dbReference>
<dbReference type="InterPro" id="IPR011053">
    <property type="entry name" value="Single_hybrid_motif"/>
</dbReference>
<feature type="transmembrane region" description="Helical" evidence="7">
    <location>
        <begin position="12"/>
        <end position="29"/>
    </location>
</feature>
<keyword evidence="7" id="KW-1133">Transmembrane helix</keyword>
<dbReference type="PROSITE" id="PS00867">
    <property type="entry name" value="CPSASE_2"/>
    <property type="match status" value="1"/>
</dbReference>
<name>G0TV03_TRYVY</name>
<dbReference type="GO" id="GO:0005739">
    <property type="term" value="C:mitochondrion"/>
    <property type="evidence" value="ECO:0007669"/>
    <property type="project" value="TreeGrafter"/>
</dbReference>
<dbReference type="InterPro" id="IPR005482">
    <property type="entry name" value="Biotin_COase_C"/>
</dbReference>
<evidence type="ECO:0000256" key="3">
    <source>
        <dbReference type="ARBA" id="ARBA00022741"/>
    </source>
</evidence>
<evidence type="ECO:0000256" key="7">
    <source>
        <dbReference type="SAM" id="Phobius"/>
    </source>
</evidence>
<dbReference type="InterPro" id="IPR001882">
    <property type="entry name" value="Biotin_BS"/>
</dbReference>
<dbReference type="Pfam" id="PF02785">
    <property type="entry name" value="Biotin_carb_C"/>
    <property type="match status" value="1"/>
</dbReference>
<dbReference type="GO" id="GO:0005524">
    <property type="term" value="F:ATP binding"/>
    <property type="evidence" value="ECO:0007669"/>
    <property type="project" value="UniProtKB-UniRule"/>
</dbReference>
<proteinExistence type="predicted"/>
<dbReference type="FunFam" id="3.30.1490.20:FF:000003">
    <property type="entry name" value="acetyl-CoA carboxylase isoform X1"/>
    <property type="match status" value="1"/>
</dbReference>
<dbReference type="PANTHER" id="PTHR18866">
    <property type="entry name" value="CARBOXYLASE:PYRUVATE/ACETYL-COA/PROPIONYL-COA CARBOXYLASE"/>
    <property type="match status" value="1"/>
</dbReference>
<sequence>MAAVFFTCLHSPLYSLLPFPFFPFLAVLVSNMLRRTILYCDELKKVLVANRGEIACRIFRTCREMNIRTVAVCCESETRAKHVLEADEALILGPSPASTSYLRGDRIIDGCRKLQADAVHPGYGFLSENPEFASAVVASGIKFIGPPPQAMVLMGSKSESKRIMEAAGVPVVPGYYGSDQSLVRLWEEVKKIGFPVLIKAVSGGGGKGMKIVTEESDFELMLNSAKREAQNYFKDDRVLLERYITQPRHIECQIFFDTFGNGVFFFERDCSVQRRYQKVVEEAPAPFLSEEMRGHIGAVALRAAKAVGYVGAGTVEFIFDTEKDEFFFMEMNTRLQVEHPVTEEVCRIKGKPLDLVCLQLQVAAGLPLGFTQEDISMCGVCLETRIYAESPANGFLPMSGKLCYIKEPQQGAQNGVKVRLDTGFRSGDNVLVHYDPMIAKLIVWGDDRRTALEGMRIALRSYHILGVETNIDFLQRCLDNHSFIRGGVTTRFIEDNKAMLLTAKRTSNDMVALGAVALLCRFSRSRNAFWPNRHRSQSVSFVLHGALVAVSVASFADGRFDCEVNGAHFSIVVTDVKMSDDMSLRLGVQLDGEHQFYLTSRVTDSQVALDTPMGFFILPLQPLTRDFGNVTARTGGSARVTSPTPGKVTKFFVVSGTEVKRGQPILILEAMKMEQVIKATSDGKVEFYVQEGNIVGGNHLLAEIVPQDA</sequence>
<dbReference type="SUPFAM" id="SSF51230">
    <property type="entry name" value="Single hybrid motif"/>
    <property type="match status" value="1"/>
</dbReference>
<dbReference type="EMBL" id="HE573020">
    <property type="protein sequence ID" value="CCC47790.1"/>
    <property type="molecule type" value="Genomic_DNA"/>
</dbReference>
<evidence type="ECO:0000256" key="6">
    <source>
        <dbReference type="PROSITE-ProRule" id="PRU00409"/>
    </source>
</evidence>
<evidence type="ECO:0000256" key="4">
    <source>
        <dbReference type="ARBA" id="ARBA00022840"/>
    </source>
</evidence>
<keyword evidence="7" id="KW-0812">Transmembrane</keyword>
<feature type="domain" description="Lipoyl-binding" evidence="8">
    <location>
        <begin position="631"/>
        <end position="705"/>
    </location>
</feature>
<feature type="domain" description="Biotin carboxylation" evidence="10">
    <location>
        <begin position="42"/>
        <end position="498"/>
    </location>
</feature>
<feature type="domain" description="ATP-grasp" evidence="9">
    <location>
        <begin position="161"/>
        <end position="364"/>
    </location>
</feature>
<dbReference type="InterPro" id="IPR016185">
    <property type="entry name" value="PreATP-grasp_dom_sf"/>
</dbReference>
<dbReference type="InterPro" id="IPR011761">
    <property type="entry name" value="ATP-grasp"/>
</dbReference>
<organism evidence="11">
    <name type="scientific">Trypanosoma vivax (strain Y486)</name>
    <dbReference type="NCBI Taxonomy" id="1055687"/>
    <lineage>
        <taxon>Eukaryota</taxon>
        <taxon>Discoba</taxon>
        <taxon>Euglenozoa</taxon>
        <taxon>Kinetoplastea</taxon>
        <taxon>Metakinetoplastina</taxon>
        <taxon>Trypanosomatida</taxon>
        <taxon>Trypanosomatidae</taxon>
        <taxon>Trypanosoma</taxon>
        <taxon>Duttonella</taxon>
    </lineage>
</organism>
<dbReference type="GO" id="GO:0004485">
    <property type="term" value="F:methylcrotonoyl-CoA carboxylase activity"/>
    <property type="evidence" value="ECO:0007669"/>
    <property type="project" value="TreeGrafter"/>
</dbReference>
<dbReference type="SUPFAM" id="SSF51246">
    <property type="entry name" value="Rudiment single hybrid motif"/>
    <property type="match status" value="1"/>
</dbReference>
<dbReference type="InterPro" id="IPR005481">
    <property type="entry name" value="BC-like_N"/>
</dbReference>
<dbReference type="CDD" id="cd06850">
    <property type="entry name" value="biotinyl_domain"/>
    <property type="match status" value="1"/>
</dbReference>
<dbReference type="SUPFAM" id="SSF56059">
    <property type="entry name" value="Glutathione synthetase ATP-binding domain-like"/>
    <property type="match status" value="1"/>
</dbReference>
<dbReference type="PROSITE" id="PS50979">
    <property type="entry name" value="BC"/>
    <property type="match status" value="1"/>
</dbReference>
<dbReference type="PROSITE" id="PS00188">
    <property type="entry name" value="BIOTIN"/>
    <property type="match status" value="1"/>
</dbReference>
<dbReference type="Pfam" id="PF00289">
    <property type="entry name" value="Biotin_carb_N"/>
    <property type="match status" value="1"/>
</dbReference>
<dbReference type="AlphaFoldDB" id="G0TV03"/>